<dbReference type="Proteomes" id="UP000053881">
    <property type="component" value="Unassembled WGS sequence"/>
</dbReference>
<name>A0A0Q9XZG1_9BACI</name>
<evidence type="ECO:0000313" key="2">
    <source>
        <dbReference type="Proteomes" id="UP000053881"/>
    </source>
</evidence>
<comment type="caution">
    <text evidence="1">The sequence shown here is derived from an EMBL/GenBank/DDBJ whole genome shotgun (WGS) entry which is preliminary data.</text>
</comment>
<sequence length="116" mass="13666">MWHIAGSLAFMQRFLTFPRSEKPYVRRFADTDLFEQIFYYVRRFADTDLFEQIFYKVLNEVTNRGLLSLDHEVGRPVIVAVDVRGFKKMSMQAMLTFAALNLMKLASWTWITPTMA</sequence>
<dbReference type="PATRIC" id="fig|217031.4.peg.7004"/>
<gene>
    <name evidence="1" type="ORF">ACA29_20605</name>
</gene>
<accession>A0A0Q9XZG1</accession>
<dbReference type="EMBL" id="LGPB01000136">
    <property type="protein sequence ID" value="KRG10586.1"/>
    <property type="molecule type" value="Genomic_DNA"/>
</dbReference>
<proteinExistence type="predicted"/>
<evidence type="ECO:0000313" key="1">
    <source>
        <dbReference type="EMBL" id="KRG10586.1"/>
    </source>
</evidence>
<reference evidence="1 2" key="1">
    <citation type="submission" date="2015-06" db="EMBL/GenBank/DDBJ databases">
        <title>Genome sequencing project of Bacillus galactosidilyticus PL133.</title>
        <authorList>
            <person name="Gaiero J."/>
            <person name="Nicol R."/>
            <person name="Habash M."/>
        </authorList>
    </citation>
    <scope>NUCLEOTIDE SEQUENCE [LARGE SCALE GENOMIC DNA]</scope>
    <source>
        <strain evidence="1 2">PL133</strain>
    </source>
</reference>
<protein>
    <submittedName>
        <fullName evidence="1">Uncharacterized protein</fullName>
    </submittedName>
</protein>
<dbReference type="AlphaFoldDB" id="A0A0Q9XZG1"/>
<organism evidence="1 2">
    <name type="scientific">Lederbergia galactosidilytica</name>
    <dbReference type="NCBI Taxonomy" id="217031"/>
    <lineage>
        <taxon>Bacteria</taxon>
        <taxon>Bacillati</taxon>
        <taxon>Bacillota</taxon>
        <taxon>Bacilli</taxon>
        <taxon>Bacillales</taxon>
        <taxon>Bacillaceae</taxon>
        <taxon>Lederbergia</taxon>
    </lineage>
</organism>